<dbReference type="Pfam" id="PF12931">
    <property type="entry name" value="TPR_Sec16"/>
    <property type="match status" value="1"/>
</dbReference>
<dbReference type="GO" id="GO:0070973">
    <property type="term" value="P:protein localization to endoplasmic reticulum exit site"/>
    <property type="evidence" value="ECO:0007669"/>
    <property type="project" value="TreeGrafter"/>
</dbReference>
<evidence type="ECO:0000256" key="1">
    <source>
        <dbReference type="ARBA" id="ARBA00004240"/>
    </source>
</evidence>
<evidence type="ECO:0000259" key="7">
    <source>
        <dbReference type="Pfam" id="PF12931"/>
    </source>
</evidence>
<feature type="compositionally biased region" description="Polar residues" evidence="6">
    <location>
        <begin position="245"/>
        <end position="276"/>
    </location>
</feature>
<comment type="subcellular location">
    <subcellularLocation>
        <location evidence="1">Endoplasmic reticulum</location>
    </subcellularLocation>
</comment>
<dbReference type="GO" id="GO:0016192">
    <property type="term" value="P:vesicle-mediated transport"/>
    <property type="evidence" value="ECO:0007669"/>
    <property type="project" value="UniProtKB-KW"/>
</dbReference>
<dbReference type="Gene3D" id="1.25.40.1030">
    <property type="match status" value="1"/>
</dbReference>
<keyword evidence="3" id="KW-0813">Transport</keyword>
<feature type="compositionally biased region" description="Low complexity" evidence="6">
    <location>
        <begin position="231"/>
        <end position="241"/>
    </location>
</feature>
<dbReference type="InterPro" id="IPR024298">
    <property type="entry name" value="Sec16_Sec23-bd"/>
</dbReference>
<dbReference type="PANTHER" id="PTHR13402:SF6">
    <property type="entry name" value="SECRETORY 16, ISOFORM I"/>
    <property type="match status" value="1"/>
</dbReference>
<feature type="compositionally biased region" description="Low complexity" evidence="6">
    <location>
        <begin position="360"/>
        <end position="370"/>
    </location>
</feature>
<evidence type="ECO:0000256" key="2">
    <source>
        <dbReference type="ARBA" id="ARBA00005927"/>
    </source>
</evidence>
<feature type="compositionally biased region" description="Polar residues" evidence="6">
    <location>
        <begin position="200"/>
        <end position="225"/>
    </location>
</feature>
<comment type="similarity">
    <text evidence="2">Belongs to the SEC16 family.</text>
</comment>
<dbReference type="GO" id="GO:0070971">
    <property type="term" value="C:endoplasmic reticulum exit site"/>
    <property type="evidence" value="ECO:0007669"/>
    <property type="project" value="TreeGrafter"/>
</dbReference>
<feature type="compositionally biased region" description="Polar residues" evidence="6">
    <location>
        <begin position="490"/>
        <end position="500"/>
    </location>
</feature>
<evidence type="ECO:0000256" key="3">
    <source>
        <dbReference type="ARBA" id="ARBA00022448"/>
    </source>
</evidence>
<accession>A0A7S3PPW8</accession>
<feature type="domain" description="Sec16 Sec23-binding" evidence="7">
    <location>
        <begin position="27"/>
        <end position="190"/>
    </location>
</feature>
<organism evidence="8">
    <name type="scientific">Aplanochytrium stocchinoi</name>
    <dbReference type="NCBI Taxonomy" id="215587"/>
    <lineage>
        <taxon>Eukaryota</taxon>
        <taxon>Sar</taxon>
        <taxon>Stramenopiles</taxon>
        <taxon>Bigyra</taxon>
        <taxon>Labyrinthulomycetes</taxon>
        <taxon>Thraustochytrida</taxon>
        <taxon>Thraustochytriidae</taxon>
        <taxon>Aplanochytrium</taxon>
    </lineage>
</organism>
<dbReference type="AlphaFoldDB" id="A0A7S3PPW8"/>
<feature type="compositionally biased region" description="Polar residues" evidence="6">
    <location>
        <begin position="325"/>
        <end position="336"/>
    </location>
</feature>
<dbReference type="PANTHER" id="PTHR13402">
    <property type="entry name" value="RGPR-RELATED"/>
    <property type="match status" value="1"/>
</dbReference>
<feature type="region of interest" description="Disordered" evidence="6">
    <location>
        <begin position="192"/>
        <end position="426"/>
    </location>
</feature>
<feature type="region of interest" description="Disordered" evidence="6">
    <location>
        <begin position="468"/>
        <end position="545"/>
    </location>
</feature>
<evidence type="ECO:0000313" key="8">
    <source>
        <dbReference type="EMBL" id="CAE0446588.1"/>
    </source>
</evidence>
<protein>
    <recommendedName>
        <fullName evidence="7">Sec16 Sec23-binding domain-containing protein</fullName>
    </recommendedName>
</protein>
<gene>
    <name evidence="8" type="ORF">ASTO00021_LOCUS16579</name>
</gene>
<evidence type="ECO:0000256" key="6">
    <source>
        <dbReference type="SAM" id="MobiDB-lite"/>
    </source>
</evidence>
<dbReference type="GO" id="GO:0007030">
    <property type="term" value="P:Golgi organization"/>
    <property type="evidence" value="ECO:0007669"/>
    <property type="project" value="TreeGrafter"/>
</dbReference>
<sequence length="545" mass="59060">MPESSAARTIFHLYAGYGMPDASSRFSNETQLQASWRKTLASIITNRTPGDTKVLQELGDRLWDELGSVAAAHICYVLAGVPIQATGGSRIVLIGGDHKTCPSQKRCVTSYAIQRTELMLSFKKGTFVEAFQPYRLLYAMWLADLGAVQRAHSLVMDIQRSLDAGSAGLLKRGAFHRQLNVFRDRLELSGNGIPGVVRPDTNNPNKNKSKSWISSMFGSTSTNAPKINESEPPADTATATETKQDSSLPVPSDQSSTFEKSDLFQKSLSPVKSNPFQKPMLPGQSHSDPFQIRKPLSPGQSNPFQKPVLPGLSHRDPFAKPSFPGQAQANSYQKPSNFGGLGSVVDPFQSKLETSSVIHQQQPQLQPTPLEFGISTSSVEDSNPMTAVAESTPAVPAVANPKPQDATAAKKTSKKTAAPPRESMLSRWKTKIIQSVLPIDPDATKVKAGSLKELDAYYDENLKRWIFPGEQEEANAGPQTDQGPPKATPPMQSMSLSGNNPRDGPQGPGPGALMRPVTAPPGAGVNQFRNLKKKRYVDPFATMKK</sequence>
<evidence type="ECO:0000256" key="5">
    <source>
        <dbReference type="ARBA" id="ARBA00022892"/>
    </source>
</evidence>
<feature type="compositionally biased region" description="Polar residues" evidence="6">
    <location>
        <begin position="374"/>
        <end position="385"/>
    </location>
</feature>
<keyword evidence="4" id="KW-0256">Endoplasmic reticulum</keyword>
<name>A0A7S3PPW8_9STRA</name>
<dbReference type="EMBL" id="HBIN01021626">
    <property type="protein sequence ID" value="CAE0446588.1"/>
    <property type="molecule type" value="Transcribed_RNA"/>
</dbReference>
<reference evidence="8" key="1">
    <citation type="submission" date="2021-01" db="EMBL/GenBank/DDBJ databases">
        <authorList>
            <person name="Corre E."/>
            <person name="Pelletier E."/>
            <person name="Niang G."/>
            <person name="Scheremetjew M."/>
            <person name="Finn R."/>
            <person name="Kale V."/>
            <person name="Holt S."/>
            <person name="Cochrane G."/>
            <person name="Meng A."/>
            <person name="Brown T."/>
            <person name="Cohen L."/>
        </authorList>
    </citation>
    <scope>NUCLEOTIDE SEQUENCE</scope>
    <source>
        <strain evidence="8">GSBS06</strain>
    </source>
</reference>
<dbReference type="GO" id="GO:0012507">
    <property type="term" value="C:ER to Golgi transport vesicle membrane"/>
    <property type="evidence" value="ECO:0007669"/>
    <property type="project" value="TreeGrafter"/>
</dbReference>
<evidence type="ECO:0000256" key="4">
    <source>
        <dbReference type="ARBA" id="ARBA00022824"/>
    </source>
</evidence>
<keyword evidence="5" id="KW-0931">ER-Golgi transport</keyword>
<feature type="compositionally biased region" description="Low complexity" evidence="6">
    <location>
        <begin position="406"/>
        <end position="418"/>
    </location>
</feature>
<proteinExistence type="inferred from homology"/>